<evidence type="ECO:0000256" key="5">
    <source>
        <dbReference type="RuleBase" id="RU361277"/>
    </source>
</evidence>
<dbReference type="InterPro" id="IPR013149">
    <property type="entry name" value="ADH-like_C"/>
</dbReference>
<keyword evidence="8" id="KW-1185">Reference proteome</keyword>
<dbReference type="CDD" id="cd08233">
    <property type="entry name" value="butanediol_DH_like"/>
    <property type="match status" value="1"/>
</dbReference>
<reference evidence="7 8" key="1">
    <citation type="submission" date="2020-08" db="EMBL/GenBank/DDBJ databases">
        <title>Sequencing the genomes of 1000 actinobacteria strains.</title>
        <authorList>
            <person name="Klenk H.-P."/>
        </authorList>
    </citation>
    <scope>NUCLEOTIDE SEQUENCE [LARGE SCALE GENOMIC DNA]</scope>
    <source>
        <strain evidence="7 8">DSM 12511</strain>
    </source>
</reference>
<dbReference type="InterPro" id="IPR020843">
    <property type="entry name" value="ER"/>
</dbReference>
<feature type="domain" description="Enoyl reductase (ER)" evidence="6">
    <location>
        <begin position="8"/>
        <end position="348"/>
    </location>
</feature>
<evidence type="ECO:0000256" key="1">
    <source>
        <dbReference type="ARBA" id="ARBA00001947"/>
    </source>
</evidence>
<dbReference type="InterPro" id="IPR011032">
    <property type="entry name" value="GroES-like_sf"/>
</dbReference>
<protein>
    <submittedName>
        <fullName evidence="7">(R,R)-butanediol dehydrogenase/meso-butanediol dehydrogenase/diacetyl reductase</fullName>
        <ecNumber evidence="7">1.1.1.-</ecNumber>
        <ecNumber evidence="7">1.1.1.303</ecNumber>
        <ecNumber evidence="7">1.1.1.4</ecNumber>
    </submittedName>
</protein>
<dbReference type="Pfam" id="PF00107">
    <property type="entry name" value="ADH_zinc_N"/>
    <property type="match status" value="1"/>
</dbReference>
<keyword evidence="2 5" id="KW-0479">Metal-binding</keyword>
<dbReference type="RefSeq" id="WP_184749396.1">
    <property type="nucleotide sequence ID" value="NZ_BAAAJR010000003.1"/>
</dbReference>
<evidence type="ECO:0000256" key="2">
    <source>
        <dbReference type="ARBA" id="ARBA00022723"/>
    </source>
</evidence>
<evidence type="ECO:0000256" key="3">
    <source>
        <dbReference type="ARBA" id="ARBA00022833"/>
    </source>
</evidence>
<dbReference type="EMBL" id="JACHML010000001">
    <property type="protein sequence ID" value="MBB6390141.1"/>
    <property type="molecule type" value="Genomic_DNA"/>
</dbReference>
<dbReference type="InterPro" id="IPR050129">
    <property type="entry name" value="Zn_alcohol_dh"/>
</dbReference>
<comment type="cofactor">
    <cofactor evidence="1 5">
        <name>Zn(2+)</name>
        <dbReference type="ChEBI" id="CHEBI:29105"/>
    </cofactor>
</comment>
<dbReference type="GO" id="GO:0052587">
    <property type="term" value="F:diacetyl reductase ((R)-acetoin forming) (NAD+) activity"/>
    <property type="evidence" value="ECO:0007669"/>
    <property type="project" value="UniProtKB-EC"/>
</dbReference>
<organism evidence="7 8">
    <name type="scientific">Microbacterium thalassium</name>
    <dbReference type="NCBI Taxonomy" id="362649"/>
    <lineage>
        <taxon>Bacteria</taxon>
        <taxon>Bacillati</taxon>
        <taxon>Actinomycetota</taxon>
        <taxon>Actinomycetes</taxon>
        <taxon>Micrococcales</taxon>
        <taxon>Microbacteriaceae</taxon>
        <taxon>Microbacterium</taxon>
    </lineage>
</organism>
<dbReference type="GO" id="GO:0008270">
    <property type="term" value="F:zinc ion binding"/>
    <property type="evidence" value="ECO:0007669"/>
    <property type="project" value="InterPro"/>
</dbReference>
<dbReference type="Pfam" id="PF08240">
    <property type="entry name" value="ADH_N"/>
    <property type="match status" value="1"/>
</dbReference>
<comment type="caution">
    <text evidence="7">The sequence shown here is derived from an EMBL/GenBank/DDBJ whole genome shotgun (WGS) entry which is preliminary data.</text>
</comment>
<dbReference type="EC" id="1.1.1.4" evidence="7"/>
<evidence type="ECO:0000313" key="7">
    <source>
        <dbReference type="EMBL" id="MBB6390141.1"/>
    </source>
</evidence>
<keyword evidence="3 5" id="KW-0862">Zinc</keyword>
<gene>
    <name evidence="7" type="ORF">HD594_000454</name>
</gene>
<dbReference type="EC" id="1.1.1.-" evidence="7"/>
<dbReference type="AlphaFoldDB" id="A0A7X0FME6"/>
<dbReference type="EC" id="1.1.1.303" evidence="7"/>
<accession>A0A7X0FME6</accession>
<dbReference type="PANTHER" id="PTHR43401:SF2">
    <property type="entry name" value="L-THREONINE 3-DEHYDROGENASE"/>
    <property type="match status" value="1"/>
</dbReference>
<sequence length="350" mass="36438">MKAAVLHAQEDLRVEDVTEPAPQRGEVKLRNAYAGICGSDLHAYFDPAGAGLNLDEPHPVTGSLPPQILGHEFSGTVVEVGEGVENVEVGDRVAVWPIYFCGECPACRRGSANVCRTIGFHGLTSHGGGMAEYTTISAAKLHKLPENVDLKMGALVEPMAVAWHAAERTGIEAGQSALIAGAGPIGIGLYFALRARGVENIIVSEPSEARRLAIASVGATNIVDPVSEDLAARVAEATNGDGVDVAFDAAGVGAAVAGGLAALTPGGTVLVVAIHERTMDLHPTQLVLGETTITGALGYLPEDFDAVIDAMSKGLYDAGETWVSEISVDEVPQAIDDLRSGRLMKVLVRH</sequence>
<dbReference type="SUPFAM" id="SSF51735">
    <property type="entry name" value="NAD(P)-binding Rossmann-fold domains"/>
    <property type="match status" value="1"/>
</dbReference>
<proteinExistence type="inferred from homology"/>
<dbReference type="Proteomes" id="UP000537775">
    <property type="component" value="Unassembled WGS sequence"/>
</dbReference>
<dbReference type="InterPro" id="IPR036291">
    <property type="entry name" value="NAD(P)-bd_dom_sf"/>
</dbReference>
<dbReference type="SMART" id="SM00829">
    <property type="entry name" value="PKS_ER"/>
    <property type="match status" value="1"/>
</dbReference>
<dbReference type="SUPFAM" id="SSF50129">
    <property type="entry name" value="GroES-like"/>
    <property type="match status" value="1"/>
</dbReference>
<comment type="similarity">
    <text evidence="5">Belongs to the zinc-containing alcohol dehydrogenase family.</text>
</comment>
<evidence type="ECO:0000313" key="8">
    <source>
        <dbReference type="Proteomes" id="UP000537775"/>
    </source>
</evidence>
<evidence type="ECO:0000256" key="4">
    <source>
        <dbReference type="ARBA" id="ARBA00023002"/>
    </source>
</evidence>
<dbReference type="GO" id="GO:0000721">
    <property type="term" value="F:(R,R)-butanediol dehydrogenase activity"/>
    <property type="evidence" value="ECO:0007669"/>
    <property type="project" value="UniProtKB-EC"/>
</dbReference>
<dbReference type="Gene3D" id="3.90.180.10">
    <property type="entry name" value="Medium-chain alcohol dehydrogenases, catalytic domain"/>
    <property type="match status" value="1"/>
</dbReference>
<dbReference type="PANTHER" id="PTHR43401">
    <property type="entry name" value="L-THREONINE 3-DEHYDROGENASE"/>
    <property type="match status" value="1"/>
</dbReference>
<keyword evidence="4 7" id="KW-0560">Oxidoreductase</keyword>
<dbReference type="PROSITE" id="PS00059">
    <property type="entry name" value="ADH_ZINC"/>
    <property type="match status" value="1"/>
</dbReference>
<dbReference type="InterPro" id="IPR002328">
    <property type="entry name" value="ADH_Zn_CS"/>
</dbReference>
<name>A0A7X0FME6_9MICO</name>
<evidence type="ECO:0000259" key="6">
    <source>
        <dbReference type="SMART" id="SM00829"/>
    </source>
</evidence>
<dbReference type="InterPro" id="IPR013154">
    <property type="entry name" value="ADH-like_N"/>
</dbReference>
<dbReference type="Gene3D" id="3.40.50.720">
    <property type="entry name" value="NAD(P)-binding Rossmann-like Domain"/>
    <property type="match status" value="1"/>
</dbReference>